<dbReference type="OrthoDB" id="6386941at2"/>
<feature type="domain" description="HTH cro/C1-type" evidence="1">
    <location>
        <begin position="12"/>
        <end position="66"/>
    </location>
</feature>
<name>A0A1I3C2Z8_9LACT</name>
<dbReference type="InterPro" id="IPR001387">
    <property type="entry name" value="Cro/C1-type_HTH"/>
</dbReference>
<dbReference type="Pfam" id="PF01381">
    <property type="entry name" value="HTH_3"/>
    <property type="match status" value="1"/>
</dbReference>
<gene>
    <name evidence="2" type="ORF">SAMN04489868_11263</name>
</gene>
<dbReference type="AlphaFoldDB" id="A0A1I3C2Z8"/>
<dbReference type="Proteomes" id="UP000198668">
    <property type="component" value="Unassembled WGS sequence"/>
</dbReference>
<keyword evidence="3" id="KW-1185">Reference proteome</keyword>
<dbReference type="PROSITE" id="PS50943">
    <property type="entry name" value="HTH_CROC1"/>
    <property type="match status" value="1"/>
</dbReference>
<reference evidence="2 3" key="1">
    <citation type="submission" date="2016-10" db="EMBL/GenBank/DDBJ databases">
        <authorList>
            <person name="de Groot N.N."/>
        </authorList>
    </citation>
    <scope>NUCLEOTIDE SEQUENCE [LARGE SCALE GENOMIC DNA]</scope>
    <source>
        <strain evidence="2 3">DSM 27630</strain>
    </source>
</reference>
<organism evidence="2 3">
    <name type="scientific">Pisciglobus halotolerans</name>
    <dbReference type="NCBI Taxonomy" id="745365"/>
    <lineage>
        <taxon>Bacteria</taxon>
        <taxon>Bacillati</taxon>
        <taxon>Bacillota</taxon>
        <taxon>Bacilli</taxon>
        <taxon>Lactobacillales</taxon>
        <taxon>Carnobacteriaceae</taxon>
    </lineage>
</organism>
<proteinExistence type="predicted"/>
<dbReference type="SMART" id="SM00530">
    <property type="entry name" value="HTH_XRE"/>
    <property type="match status" value="1"/>
</dbReference>
<dbReference type="SUPFAM" id="SSF47413">
    <property type="entry name" value="lambda repressor-like DNA-binding domains"/>
    <property type="match status" value="1"/>
</dbReference>
<evidence type="ECO:0000313" key="2">
    <source>
        <dbReference type="EMBL" id="SFH68892.1"/>
    </source>
</evidence>
<dbReference type="Gene3D" id="1.10.260.40">
    <property type="entry name" value="lambda repressor-like DNA-binding domains"/>
    <property type="match status" value="1"/>
</dbReference>
<dbReference type="EMBL" id="FOQE01000012">
    <property type="protein sequence ID" value="SFH68892.1"/>
    <property type="molecule type" value="Genomic_DNA"/>
</dbReference>
<accession>A0A1I3C2Z8</accession>
<dbReference type="CDD" id="cd00093">
    <property type="entry name" value="HTH_XRE"/>
    <property type="match status" value="1"/>
</dbReference>
<dbReference type="GO" id="GO:0003677">
    <property type="term" value="F:DNA binding"/>
    <property type="evidence" value="ECO:0007669"/>
    <property type="project" value="InterPro"/>
</dbReference>
<dbReference type="RefSeq" id="WP_092092149.1">
    <property type="nucleotide sequence ID" value="NZ_FOQE01000012.1"/>
</dbReference>
<evidence type="ECO:0000259" key="1">
    <source>
        <dbReference type="PROSITE" id="PS50943"/>
    </source>
</evidence>
<sequence length="72" mass="8313">MRPTRIVVGENIERYRKELGMSITQLAAKMGMNATQIDRYENAETNMGIDKLDEFACCLKVKTIDLVEDWED</sequence>
<dbReference type="InterPro" id="IPR010982">
    <property type="entry name" value="Lambda_DNA-bd_dom_sf"/>
</dbReference>
<evidence type="ECO:0000313" key="3">
    <source>
        <dbReference type="Proteomes" id="UP000198668"/>
    </source>
</evidence>
<protein>
    <submittedName>
        <fullName evidence="2">Helix-turn-helix</fullName>
    </submittedName>
</protein>